<organism evidence="1 2">
    <name type="scientific">Luteipulveratus mongoliensis</name>
    <dbReference type="NCBI Taxonomy" id="571913"/>
    <lineage>
        <taxon>Bacteria</taxon>
        <taxon>Bacillati</taxon>
        <taxon>Actinomycetota</taxon>
        <taxon>Actinomycetes</taxon>
        <taxon>Micrococcales</taxon>
        <taxon>Dermacoccaceae</taxon>
        <taxon>Luteipulveratus</taxon>
    </lineage>
</organism>
<dbReference type="InterPro" id="IPR014729">
    <property type="entry name" value="Rossmann-like_a/b/a_fold"/>
</dbReference>
<evidence type="ECO:0008006" key="3">
    <source>
        <dbReference type="Google" id="ProtNLM"/>
    </source>
</evidence>
<protein>
    <recommendedName>
        <fullName evidence="3">Asparagine synthetase domain-containing protein</fullName>
    </recommendedName>
</protein>
<accession>A0A0K1JRU0</accession>
<dbReference type="Proteomes" id="UP000066480">
    <property type="component" value="Chromosome"/>
</dbReference>
<keyword evidence="2" id="KW-1185">Reference proteome</keyword>
<dbReference type="Gene3D" id="3.40.50.620">
    <property type="entry name" value="HUPs"/>
    <property type="match status" value="1"/>
</dbReference>
<dbReference type="AlphaFoldDB" id="A0A0K1JRU0"/>
<dbReference type="SUPFAM" id="SSF52402">
    <property type="entry name" value="Adenine nucleotide alpha hydrolases-like"/>
    <property type="match status" value="1"/>
</dbReference>
<evidence type="ECO:0000313" key="1">
    <source>
        <dbReference type="EMBL" id="AKU19265.1"/>
    </source>
</evidence>
<dbReference type="KEGG" id="lmoi:VV02_24050"/>
<dbReference type="STRING" id="571913.VV02_24050"/>
<gene>
    <name evidence="1" type="ORF">VV02_24050</name>
</gene>
<name>A0A0K1JRU0_9MICO</name>
<reference evidence="1 2" key="1">
    <citation type="submission" date="2015-03" db="EMBL/GenBank/DDBJ databases">
        <title>Luteipulveratus halotolerans sp. nov., a novel actinobacterium (Dermacoccaceae) from Sarawak, Malaysia.</title>
        <authorList>
            <person name="Juboi H."/>
            <person name="Basik A."/>
            <person name="Shamsul S.S."/>
            <person name="Arnold P."/>
            <person name="Schmitt E.K."/>
            <person name="Sanglier J.-J."/>
            <person name="Yeo T."/>
        </authorList>
    </citation>
    <scope>NUCLEOTIDE SEQUENCE [LARGE SCALE GENOMIC DNA]</scope>
    <source>
        <strain evidence="1 2">MN07-A0370</strain>
    </source>
</reference>
<proteinExistence type="predicted"/>
<dbReference type="EMBL" id="CP011112">
    <property type="protein sequence ID" value="AKU19265.1"/>
    <property type="molecule type" value="Genomic_DNA"/>
</dbReference>
<evidence type="ECO:0000313" key="2">
    <source>
        <dbReference type="Proteomes" id="UP000066480"/>
    </source>
</evidence>
<sequence length="223" mass="24478">MASNYPSRSIIMYSGGRDSSLAACLELAAGRAVDLVTVQTGAVIPSEIRNYRTMELRHAFADASISEARVKAHGIFRRIALENLESDFKAYETNLILLGHQLAMQCATIVYARQTGATCVVSGFSGYQSAMYMEQDESAVAISTLLFAESGIEFKAPILDYRSLDEVKYRLLDFGVTTKSLEEVSLFADSFSQPQPGAIEGYLNEKLEIARDYIALRTSALAE</sequence>